<feature type="transmembrane region" description="Helical" evidence="2">
    <location>
        <begin position="426"/>
        <end position="447"/>
    </location>
</feature>
<dbReference type="PANTHER" id="PTHR44757:SF2">
    <property type="entry name" value="BIOFILM ARCHITECTURE MAINTENANCE PROTEIN MBAA"/>
    <property type="match status" value="1"/>
</dbReference>
<sequence length="1073" mass="120116">MLSLHNYSLRQKLILFAVLPMFMLGIFGIIRAWGLHQDFKTAHRNALAIQVSGQIADLIYDLQQERGYQSKEAEDSEALSQQQANTDATFRRLMQSDDLAKLLVVLDEDAHLQLAQQLTELKTSLNQLSLSRNQDVAHSTAGDTDFFDKLNNKLLLLVNQLQHQTDDAAQSRAYADLLLVLRAQELAARERSLVNDILSSNTLELAVLQPLENLWLEQAHTMALAQDTFEDEHRLLLLKLLASLPNQQVEQIRQRLGEQRQIAEIAQQLSELIGFGAMVHRARASLLHGEPATATSQQQWQEASLLLSKLREFCHLSDGQQQALQSLTDALSTYHQPSLIPQDNAALSPDLAPGHSNLEPGHSDAEPGRQHAGIALAIQALKTPPPPIDAALWWQFASEQIGMLHGLSHDIGHNIEQLSRHQMRMALLYIAVYSLASALTLLLSLLLGRKIIASFMNKIEAIAAVMQQMAADPTLELTIKTKGSDEIARMAQAMNTMLGQRKKYRQELSRAAAVFKYSAEGIIVTDADNHIELVNPAFTQITGYSLDEVKGRNPSMLSSHRNSPQLYAAMWESLQATDKWEGEIWNRRKDGQVYPEYLALTLVRDDEGRIVQHIGLFMDISRRKQYEQDLWYKANFDTLTDLPNRKLLSERLAHEIKMASHDSRKLAVMVLDLDRFKFINDTRGHECGDALLKAVTKRLQALLGPTDFLARIGGDEFVLVLPRLAQELMVEQQAMKVLQALGEPFVIEQQQLELSASLGIGLYPEDGQDVESLLSNAETALFGAKDDGRNNFKYFTPMMNQAMVERHAMERALRRAMLRREFLLHYQPVVDIKTGEVTGLEALLRWQDPDKGLISPSHFIPVAEDMGLMVPLGQWVIDTALGDLAALHAQGFGLSMAINVSACQCRDKQQGLAQQLAQALNRHGIAPRHLHVEITESMLMDDSNHCLATLNHIRDLGCTIYLDDFGTGYSSLSYLKKFPISVIKIDRSFVENLPDCESDASLIRAIIQMGKSLGMKLVAEGIETEEQQAFLQVLGSDYGQGYLYSRPLPLEALSDWLDKRVGHGAKAQPQFDI</sequence>
<protein>
    <submittedName>
        <fullName evidence="8">EAL domain-containing protein</fullName>
    </submittedName>
</protein>
<feature type="domain" description="EAL" evidence="5">
    <location>
        <begin position="806"/>
        <end position="1061"/>
    </location>
</feature>
<dbReference type="SMART" id="SM00267">
    <property type="entry name" value="GGDEF"/>
    <property type="match status" value="1"/>
</dbReference>
<proteinExistence type="predicted"/>
<evidence type="ECO:0000256" key="2">
    <source>
        <dbReference type="SAM" id="Phobius"/>
    </source>
</evidence>
<dbReference type="NCBIfam" id="TIGR00254">
    <property type="entry name" value="GGDEF"/>
    <property type="match status" value="1"/>
</dbReference>
<dbReference type="NCBIfam" id="TIGR00229">
    <property type="entry name" value="sensory_box"/>
    <property type="match status" value="1"/>
</dbReference>
<evidence type="ECO:0000313" key="9">
    <source>
        <dbReference type="Proteomes" id="UP001195903"/>
    </source>
</evidence>
<feature type="domain" description="PAS" evidence="3">
    <location>
        <begin position="507"/>
        <end position="553"/>
    </location>
</feature>
<dbReference type="Pfam" id="PF00990">
    <property type="entry name" value="GGDEF"/>
    <property type="match status" value="1"/>
</dbReference>
<dbReference type="CDD" id="cd01949">
    <property type="entry name" value="GGDEF"/>
    <property type="match status" value="1"/>
</dbReference>
<keyword evidence="9" id="KW-1185">Reference proteome</keyword>
<dbReference type="InterPro" id="IPR013587">
    <property type="entry name" value="Nitrate/nitrite_sensing"/>
</dbReference>
<keyword evidence="2" id="KW-0812">Transmembrane</keyword>
<name>A0ABS5V8P7_9GAMM</name>
<dbReference type="Pfam" id="PF00563">
    <property type="entry name" value="EAL"/>
    <property type="match status" value="1"/>
</dbReference>
<organism evidence="8 9">
    <name type="scientific">Shewanella jiangmenensis</name>
    <dbReference type="NCBI Taxonomy" id="2837387"/>
    <lineage>
        <taxon>Bacteria</taxon>
        <taxon>Pseudomonadati</taxon>
        <taxon>Pseudomonadota</taxon>
        <taxon>Gammaproteobacteria</taxon>
        <taxon>Alteromonadales</taxon>
        <taxon>Shewanellaceae</taxon>
        <taxon>Shewanella</taxon>
    </lineage>
</organism>
<dbReference type="CDD" id="cd01948">
    <property type="entry name" value="EAL"/>
    <property type="match status" value="1"/>
</dbReference>
<evidence type="ECO:0000259" key="4">
    <source>
        <dbReference type="PROSITE" id="PS50113"/>
    </source>
</evidence>
<feature type="domain" description="HAMP" evidence="6">
    <location>
        <begin position="453"/>
        <end position="506"/>
    </location>
</feature>
<dbReference type="PROSITE" id="PS50112">
    <property type="entry name" value="PAS"/>
    <property type="match status" value="1"/>
</dbReference>
<dbReference type="InterPro" id="IPR000160">
    <property type="entry name" value="GGDEF_dom"/>
</dbReference>
<dbReference type="InterPro" id="IPR035965">
    <property type="entry name" value="PAS-like_dom_sf"/>
</dbReference>
<dbReference type="InterPro" id="IPR003660">
    <property type="entry name" value="HAMP_dom"/>
</dbReference>
<dbReference type="Gene3D" id="3.30.450.20">
    <property type="entry name" value="PAS domain"/>
    <property type="match status" value="1"/>
</dbReference>
<dbReference type="InterPro" id="IPR052155">
    <property type="entry name" value="Biofilm_reg_signaling"/>
</dbReference>
<dbReference type="CDD" id="cd06225">
    <property type="entry name" value="HAMP"/>
    <property type="match status" value="1"/>
</dbReference>
<dbReference type="SUPFAM" id="SSF141868">
    <property type="entry name" value="EAL domain-like"/>
    <property type="match status" value="1"/>
</dbReference>
<dbReference type="PROSITE" id="PS50885">
    <property type="entry name" value="HAMP"/>
    <property type="match status" value="1"/>
</dbReference>
<dbReference type="EMBL" id="JAHEPS010000008">
    <property type="protein sequence ID" value="MBT1446111.1"/>
    <property type="molecule type" value="Genomic_DNA"/>
</dbReference>
<dbReference type="Pfam" id="PF08376">
    <property type="entry name" value="NIT"/>
    <property type="match status" value="1"/>
</dbReference>
<dbReference type="PANTHER" id="PTHR44757">
    <property type="entry name" value="DIGUANYLATE CYCLASE DGCP"/>
    <property type="match status" value="1"/>
</dbReference>
<dbReference type="Pfam" id="PF13426">
    <property type="entry name" value="PAS_9"/>
    <property type="match status" value="1"/>
</dbReference>
<feature type="domain" description="GGDEF" evidence="7">
    <location>
        <begin position="664"/>
        <end position="797"/>
    </location>
</feature>
<dbReference type="InterPro" id="IPR001633">
    <property type="entry name" value="EAL_dom"/>
</dbReference>
<dbReference type="InterPro" id="IPR029787">
    <property type="entry name" value="Nucleotide_cyclase"/>
</dbReference>
<accession>A0ABS5V8P7</accession>
<dbReference type="PROSITE" id="PS50887">
    <property type="entry name" value="GGDEF"/>
    <property type="match status" value="1"/>
</dbReference>
<dbReference type="CDD" id="cd00130">
    <property type="entry name" value="PAS"/>
    <property type="match status" value="1"/>
</dbReference>
<feature type="domain" description="PAC" evidence="4">
    <location>
        <begin position="578"/>
        <end position="632"/>
    </location>
</feature>
<feature type="region of interest" description="Disordered" evidence="1">
    <location>
        <begin position="342"/>
        <end position="367"/>
    </location>
</feature>
<dbReference type="SUPFAM" id="SSF55785">
    <property type="entry name" value="PYP-like sensor domain (PAS domain)"/>
    <property type="match status" value="1"/>
</dbReference>
<dbReference type="InterPro" id="IPR000700">
    <property type="entry name" value="PAS-assoc_C"/>
</dbReference>
<dbReference type="InterPro" id="IPR001610">
    <property type="entry name" value="PAC"/>
</dbReference>
<keyword evidence="2" id="KW-1133">Transmembrane helix</keyword>
<dbReference type="Gene3D" id="6.10.340.10">
    <property type="match status" value="1"/>
</dbReference>
<evidence type="ECO:0000259" key="7">
    <source>
        <dbReference type="PROSITE" id="PS50887"/>
    </source>
</evidence>
<keyword evidence="2" id="KW-0472">Membrane</keyword>
<dbReference type="PROSITE" id="PS50113">
    <property type="entry name" value="PAC"/>
    <property type="match status" value="1"/>
</dbReference>
<evidence type="ECO:0000313" key="8">
    <source>
        <dbReference type="EMBL" id="MBT1446111.1"/>
    </source>
</evidence>
<dbReference type="InterPro" id="IPR043128">
    <property type="entry name" value="Rev_trsase/Diguanyl_cyclase"/>
</dbReference>
<dbReference type="SMART" id="SM00304">
    <property type="entry name" value="HAMP"/>
    <property type="match status" value="1"/>
</dbReference>
<dbReference type="InterPro" id="IPR000014">
    <property type="entry name" value="PAS"/>
</dbReference>
<dbReference type="RefSeq" id="WP_214508310.1">
    <property type="nucleotide sequence ID" value="NZ_JAHEPS010000008.1"/>
</dbReference>
<dbReference type="Pfam" id="PF00672">
    <property type="entry name" value="HAMP"/>
    <property type="match status" value="1"/>
</dbReference>
<dbReference type="SUPFAM" id="SSF55073">
    <property type="entry name" value="Nucleotide cyclase"/>
    <property type="match status" value="1"/>
</dbReference>
<comment type="caution">
    <text evidence="8">The sequence shown here is derived from an EMBL/GenBank/DDBJ whole genome shotgun (WGS) entry which is preliminary data.</text>
</comment>
<dbReference type="PROSITE" id="PS50883">
    <property type="entry name" value="EAL"/>
    <property type="match status" value="1"/>
</dbReference>
<reference evidence="8 9" key="1">
    <citation type="submission" date="2021-05" db="EMBL/GenBank/DDBJ databases">
        <title>Shewanella sp. JM162201.</title>
        <authorList>
            <person name="Xu S."/>
            <person name="Li A."/>
        </authorList>
    </citation>
    <scope>NUCLEOTIDE SEQUENCE [LARGE SCALE GENOMIC DNA]</scope>
    <source>
        <strain evidence="8 9">JM162201</strain>
    </source>
</reference>
<evidence type="ECO:0000256" key="1">
    <source>
        <dbReference type="SAM" id="MobiDB-lite"/>
    </source>
</evidence>
<dbReference type="SMART" id="SM00091">
    <property type="entry name" value="PAS"/>
    <property type="match status" value="1"/>
</dbReference>
<evidence type="ECO:0000259" key="3">
    <source>
        <dbReference type="PROSITE" id="PS50112"/>
    </source>
</evidence>
<gene>
    <name evidence="8" type="ORF">KJI95_16565</name>
</gene>
<feature type="transmembrane region" description="Helical" evidence="2">
    <location>
        <begin position="13"/>
        <end position="34"/>
    </location>
</feature>
<dbReference type="SMART" id="SM00086">
    <property type="entry name" value="PAC"/>
    <property type="match status" value="1"/>
</dbReference>
<evidence type="ECO:0000259" key="5">
    <source>
        <dbReference type="PROSITE" id="PS50883"/>
    </source>
</evidence>
<dbReference type="Proteomes" id="UP001195903">
    <property type="component" value="Unassembled WGS sequence"/>
</dbReference>
<dbReference type="SMART" id="SM00052">
    <property type="entry name" value="EAL"/>
    <property type="match status" value="1"/>
</dbReference>
<evidence type="ECO:0000259" key="6">
    <source>
        <dbReference type="PROSITE" id="PS50885"/>
    </source>
</evidence>
<dbReference type="InterPro" id="IPR035919">
    <property type="entry name" value="EAL_sf"/>
</dbReference>
<dbReference type="Gene3D" id="3.20.20.450">
    <property type="entry name" value="EAL domain"/>
    <property type="match status" value="1"/>
</dbReference>
<dbReference type="Gene3D" id="3.30.70.270">
    <property type="match status" value="1"/>
</dbReference>